<organism evidence="1 2">
    <name type="scientific">Gordonia alkaliphila</name>
    <dbReference type="NCBI Taxonomy" id="1053547"/>
    <lineage>
        <taxon>Bacteria</taxon>
        <taxon>Bacillati</taxon>
        <taxon>Actinomycetota</taxon>
        <taxon>Actinomycetes</taxon>
        <taxon>Mycobacteriales</taxon>
        <taxon>Gordoniaceae</taxon>
        <taxon>Gordonia</taxon>
    </lineage>
</organism>
<accession>A0ABP8Z0B6</accession>
<sequence>MNSASVPVTMADLRRWAQEARLPGDPPPLSDDAALLIASGHLSPGGRALVVRRMSMGLPLPRLTGSYGELRRLQHAILHLEQQLATGMIPNVVATVLRTRLSGMTRRREDARRVVVGGKGVFATSTRAIRRERRENLYLEIDEREKLFTGVLYTPVANLPVGGGVRRAGSAAVDRIAGFVGSLAGRNAAQNVEEWINEALGSDGKPAPSGRGGADFSDGYEALQFVAGHFYDRIQHSPAWRSDFFELQRSAVNLHAELAEIAADVVTLRTLRVDLDQARASGGYDQGFVEHLDQREAALRPVWTELLSRVQALVEIAQTVESASAELRILDEYDRTSTLDARIDHLVARSGDRELSADNTRRLSEQVRAGEEQLRIYRDVLQGNIARIAPHQAPMELPERYEPGPS</sequence>
<keyword evidence="2" id="KW-1185">Reference proteome</keyword>
<name>A0ABP8Z0B6_9ACTN</name>
<evidence type="ECO:0000313" key="2">
    <source>
        <dbReference type="Proteomes" id="UP001500822"/>
    </source>
</evidence>
<protein>
    <submittedName>
        <fullName evidence="1">Uncharacterized protein</fullName>
    </submittedName>
</protein>
<dbReference type="EMBL" id="BAABIE010000003">
    <property type="protein sequence ID" value="GAA4742549.1"/>
    <property type="molecule type" value="Genomic_DNA"/>
</dbReference>
<gene>
    <name evidence="1" type="ORF">GCM10023217_08750</name>
</gene>
<evidence type="ECO:0000313" key="1">
    <source>
        <dbReference type="EMBL" id="GAA4742549.1"/>
    </source>
</evidence>
<proteinExistence type="predicted"/>
<dbReference type="RefSeq" id="WP_345312578.1">
    <property type="nucleotide sequence ID" value="NZ_BAABIE010000003.1"/>
</dbReference>
<reference evidence="2" key="1">
    <citation type="journal article" date="2019" name="Int. J. Syst. Evol. Microbiol.">
        <title>The Global Catalogue of Microorganisms (GCM) 10K type strain sequencing project: providing services to taxonomists for standard genome sequencing and annotation.</title>
        <authorList>
            <consortium name="The Broad Institute Genomics Platform"/>
            <consortium name="The Broad Institute Genome Sequencing Center for Infectious Disease"/>
            <person name="Wu L."/>
            <person name="Ma J."/>
        </authorList>
    </citation>
    <scope>NUCLEOTIDE SEQUENCE [LARGE SCALE GENOMIC DNA]</scope>
    <source>
        <strain evidence="2">JCM 18077</strain>
    </source>
</reference>
<dbReference type="Proteomes" id="UP001500822">
    <property type="component" value="Unassembled WGS sequence"/>
</dbReference>
<comment type="caution">
    <text evidence="1">The sequence shown here is derived from an EMBL/GenBank/DDBJ whole genome shotgun (WGS) entry which is preliminary data.</text>
</comment>